<feature type="transmembrane region" description="Helical" evidence="8">
    <location>
        <begin position="303"/>
        <end position="331"/>
    </location>
</feature>
<accession>A0ABT4D9T2</accession>
<evidence type="ECO:0000256" key="4">
    <source>
        <dbReference type="ARBA" id="ARBA00022692"/>
    </source>
</evidence>
<keyword evidence="3" id="KW-0813">Transport</keyword>
<evidence type="ECO:0000256" key="8">
    <source>
        <dbReference type="SAM" id="Phobius"/>
    </source>
</evidence>
<dbReference type="InterPro" id="IPR050277">
    <property type="entry name" value="Sodium:Solute_Symporter"/>
</dbReference>
<feature type="transmembrane region" description="Helical" evidence="8">
    <location>
        <begin position="435"/>
        <end position="453"/>
    </location>
</feature>
<dbReference type="PROSITE" id="PS50283">
    <property type="entry name" value="NA_SOLUT_SYMP_3"/>
    <property type="match status" value="1"/>
</dbReference>
<feature type="transmembrane region" description="Helical" evidence="8">
    <location>
        <begin position="71"/>
        <end position="90"/>
    </location>
</feature>
<proteinExistence type="inferred from homology"/>
<feature type="transmembrane region" description="Helical" evidence="8">
    <location>
        <begin position="153"/>
        <end position="174"/>
    </location>
</feature>
<keyword evidence="10" id="KW-1185">Reference proteome</keyword>
<evidence type="ECO:0000256" key="1">
    <source>
        <dbReference type="ARBA" id="ARBA00004141"/>
    </source>
</evidence>
<sequence>MKIIVVSAIITLIFTGIAGYLGNLRVKTTKDFITGGSKLGVLGLTSMLMGTIIGGAATVGTVQMAYNHGVVAIWFITGLSIASIILGLFYSKQADRKNFETIPQIIGSTYGKKSRTCSSLLLSMGMFIHVNGQVIACSALFTAIFGIGMNKTTGIVVLLLVTYVVFGGFWGSAVVGGIKTVLLYVTSLICGGILIFKLNAPKEIITFFPKDPWLNLFSGSISEDIASVLSTIVGILSTQTFFQTIIAGKNSKVSRKSAFLTAFFVLPVGIICTFIGMYMRIHYPGIQAKEAFPLFLIKHLHPVIAGISIATILISSIAAGAGLSLGIATMFARDIYKTIINPSCSDKKQLAVLKVSIIIIGIATFFIVIKNKNSMILEWGFISMVFRATPIFVPTLVAMLFKDKINPKAGIYAIILAPVMSGLWIILGLPKISSIYVGLITSATVLLVATKYFDSKNIKYNKTV</sequence>
<dbReference type="Gene3D" id="1.20.1730.10">
    <property type="entry name" value="Sodium/glucose cotransporter"/>
    <property type="match status" value="1"/>
</dbReference>
<name>A0ABT4D9T2_9CLOT</name>
<keyword evidence="5 8" id="KW-1133">Transmembrane helix</keyword>
<dbReference type="CDD" id="cd10322">
    <property type="entry name" value="SLC5sbd"/>
    <property type="match status" value="1"/>
</dbReference>
<protein>
    <submittedName>
        <fullName evidence="9">Sodium:solute symporter family protein</fullName>
    </submittedName>
</protein>
<feature type="transmembrane region" description="Helical" evidence="8">
    <location>
        <begin position="351"/>
        <end position="369"/>
    </location>
</feature>
<evidence type="ECO:0000256" key="6">
    <source>
        <dbReference type="ARBA" id="ARBA00023136"/>
    </source>
</evidence>
<evidence type="ECO:0000313" key="9">
    <source>
        <dbReference type="EMBL" id="MCY6959066.1"/>
    </source>
</evidence>
<evidence type="ECO:0000256" key="2">
    <source>
        <dbReference type="ARBA" id="ARBA00006434"/>
    </source>
</evidence>
<organism evidence="9 10">
    <name type="scientific">Clostridium brassicae</name>
    <dbReference type="NCBI Taxonomy" id="2999072"/>
    <lineage>
        <taxon>Bacteria</taxon>
        <taxon>Bacillati</taxon>
        <taxon>Bacillota</taxon>
        <taxon>Clostridia</taxon>
        <taxon>Eubacteriales</taxon>
        <taxon>Clostridiaceae</taxon>
        <taxon>Clostridium</taxon>
    </lineage>
</organism>
<dbReference type="EMBL" id="JAPQFJ010000010">
    <property type="protein sequence ID" value="MCY6959066.1"/>
    <property type="molecule type" value="Genomic_DNA"/>
</dbReference>
<feature type="transmembrane region" description="Helical" evidence="8">
    <location>
        <begin position="120"/>
        <end position="147"/>
    </location>
</feature>
<feature type="transmembrane region" description="Helical" evidence="8">
    <location>
        <begin position="410"/>
        <end position="429"/>
    </location>
</feature>
<comment type="caution">
    <text evidence="9">The sequence shown here is derived from an EMBL/GenBank/DDBJ whole genome shotgun (WGS) entry which is preliminary data.</text>
</comment>
<keyword evidence="4 8" id="KW-0812">Transmembrane</keyword>
<feature type="transmembrane region" description="Helical" evidence="8">
    <location>
        <begin position="225"/>
        <end position="246"/>
    </location>
</feature>
<feature type="transmembrane region" description="Helical" evidence="8">
    <location>
        <begin position="6"/>
        <end position="26"/>
    </location>
</feature>
<evidence type="ECO:0000256" key="7">
    <source>
        <dbReference type="RuleBase" id="RU362091"/>
    </source>
</evidence>
<feature type="transmembrane region" description="Helical" evidence="8">
    <location>
        <begin position="381"/>
        <end position="401"/>
    </location>
</feature>
<dbReference type="InterPro" id="IPR001734">
    <property type="entry name" value="Na/solute_symporter"/>
</dbReference>
<dbReference type="PANTHER" id="PTHR48086:SF7">
    <property type="entry name" value="SODIUM-SOLUTE SYMPORTER-RELATED"/>
    <property type="match status" value="1"/>
</dbReference>
<comment type="subcellular location">
    <subcellularLocation>
        <location evidence="1">Membrane</location>
        <topology evidence="1">Multi-pass membrane protein</topology>
    </subcellularLocation>
</comment>
<evidence type="ECO:0000256" key="5">
    <source>
        <dbReference type="ARBA" id="ARBA00022989"/>
    </source>
</evidence>
<comment type="similarity">
    <text evidence="2 7">Belongs to the sodium:solute symporter (SSF) (TC 2.A.21) family.</text>
</comment>
<evidence type="ECO:0000313" key="10">
    <source>
        <dbReference type="Proteomes" id="UP001144612"/>
    </source>
</evidence>
<feature type="transmembrane region" description="Helical" evidence="8">
    <location>
        <begin position="258"/>
        <end position="283"/>
    </location>
</feature>
<dbReference type="Pfam" id="PF00474">
    <property type="entry name" value="SSF"/>
    <property type="match status" value="1"/>
</dbReference>
<feature type="transmembrane region" description="Helical" evidence="8">
    <location>
        <begin position="38"/>
        <end position="59"/>
    </location>
</feature>
<feature type="transmembrane region" description="Helical" evidence="8">
    <location>
        <begin position="181"/>
        <end position="200"/>
    </location>
</feature>
<evidence type="ECO:0000256" key="3">
    <source>
        <dbReference type="ARBA" id="ARBA00022448"/>
    </source>
</evidence>
<reference evidence="9" key="1">
    <citation type="submission" date="2022-12" db="EMBL/GenBank/DDBJ databases">
        <title>Clostridium sp. nov., isolated from industrial wastewater.</title>
        <authorList>
            <person name="Jiayan W."/>
        </authorList>
    </citation>
    <scope>NUCLEOTIDE SEQUENCE</scope>
    <source>
        <strain evidence="9">ZC22-4</strain>
    </source>
</reference>
<dbReference type="RefSeq" id="WP_268061490.1">
    <property type="nucleotide sequence ID" value="NZ_JAPQFJ010000010.1"/>
</dbReference>
<dbReference type="Proteomes" id="UP001144612">
    <property type="component" value="Unassembled WGS sequence"/>
</dbReference>
<gene>
    <name evidence="9" type="ORF">OW729_10660</name>
</gene>
<dbReference type="PANTHER" id="PTHR48086">
    <property type="entry name" value="SODIUM/PROLINE SYMPORTER-RELATED"/>
    <property type="match status" value="1"/>
</dbReference>
<keyword evidence="6 8" id="KW-0472">Membrane</keyword>
<dbReference type="InterPro" id="IPR038377">
    <property type="entry name" value="Na/Glc_symporter_sf"/>
</dbReference>